<dbReference type="AlphaFoldDB" id="K9XUD0"/>
<dbReference type="Proteomes" id="UP000010473">
    <property type="component" value="Chromosome"/>
</dbReference>
<keyword evidence="4" id="KW-1185">Reference proteome</keyword>
<dbReference type="InterPro" id="IPR022222">
    <property type="entry name" value="DUF3747"/>
</dbReference>
<protein>
    <submittedName>
        <fullName evidence="3">Uncharacterized protein</fullName>
    </submittedName>
</protein>
<evidence type="ECO:0000256" key="2">
    <source>
        <dbReference type="SAM" id="SignalP"/>
    </source>
</evidence>
<dbReference type="Pfam" id="PF12565">
    <property type="entry name" value="DUF3747"/>
    <property type="match status" value="1"/>
</dbReference>
<proteinExistence type="predicted"/>
<keyword evidence="2" id="KW-0732">Signal</keyword>
<dbReference type="EMBL" id="CP003653">
    <property type="protein sequence ID" value="AFZ35669.1"/>
    <property type="molecule type" value="Genomic_DNA"/>
</dbReference>
<dbReference type="eggNOG" id="COG0810">
    <property type="taxonomic scope" value="Bacteria"/>
</dbReference>
<evidence type="ECO:0000256" key="1">
    <source>
        <dbReference type="SAM" id="MobiDB-lite"/>
    </source>
</evidence>
<sequence length="350" mass="37157">MTFIQRTKLLALALGAIALPLFTSTSKAVAFEEQAVNSGQFLAVAVPFGYKEYRLEIIEQIPGKQPCWQESGSGPVTVNLLLNNFDYTGSCKRITNTNGYTLRLNGQDDAVSYVNKIVERNGELQLIAFHKDPKLPDLTIGRTKGLTANAMRVFLEPGWQITKRVHQGQVVDHVYLSGNSTTANNPVPFNFSNSNLSITSPTPNNPSASSFPTNPQAANTTVNPTPVLSGSTIMDGVSQVYQGVVSPILGSIVGGVTGGTPQATSQAACQPGSAVWTDSGTAQQVAVLADGTVQLGNQQVNIKPILTNNGINPEQFLSGPNSAQLDFDGDGAVEEFKIQQPPQACTSTGY</sequence>
<name>K9XUD0_STAC7</name>
<dbReference type="HOGENOM" id="CLU_792039_0_0_3"/>
<evidence type="ECO:0000313" key="4">
    <source>
        <dbReference type="Proteomes" id="UP000010473"/>
    </source>
</evidence>
<organism evidence="3 4">
    <name type="scientific">Stanieria cyanosphaera (strain ATCC 29371 / PCC 7437)</name>
    <dbReference type="NCBI Taxonomy" id="111780"/>
    <lineage>
        <taxon>Bacteria</taxon>
        <taxon>Bacillati</taxon>
        <taxon>Cyanobacteriota</taxon>
        <taxon>Cyanophyceae</taxon>
        <taxon>Pleurocapsales</taxon>
        <taxon>Dermocarpellaceae</taxon>
        <taxon>Stanieria</taxon>
    </lineage>
</organism>
<evidence type="ECO:0000313" key="3">
    <source>
        <dbReference type="EMBL" id="AFZ35669.1"/>
    </source>
</evidence>
<dbReference type="KEGG" id="scs:Sta7437_2119"/>
<gene>
    <name evidence="3" type="ordered locus">Sta7437_2119</name>
</gene>
<reference evidence="4" key="1">
    <citation type="journal article" date="2013" name="Proc. Natl. Acad. Sci. U.S.A.">
        <title>Improving the coverage of the cyanobacterial phylum using diversity-driven genome sequencing.</title>
        <authorList>
            <person name="Shih P.M."/>
            <person name="Wu D."/>
            <person name="Latifi A."/>
            <person name="Axen S.D."/>
            <person name="Fewer D.P."/>
            <person name="Talla E."/>
            <person name="Calteau A."/>
            <person name="Cai F."/>
            <person name="Tandeau de Marsac N."/>
            <person name="Rippka R."/>
            <person name="Herdman M."/>
            <person name="Sivonen K."/>
            <person name="Coursin T."/>
            <person name="Laurent T."/>
            <person name="Goodwin L."/>
            <person name="Nolan M."/>
            <person name="Davenport K.W."/>
            <person name="Han C.S."/>
            <person name="Rubin E.M."/>
            <person name="Eisen J.A."/>
            <person name="Woyke T."/>
            <person name="Gugger M."/>
            <person name="Kerfeld C.A."/>
        </authorList>
    </citation>
    <scope>NUCLEOTIDE SEQUENCE [LARGE SCALE GENOMIC DNA]</scope>
    <source>
        <strain evidence="4">ATCC 29371 / PCC 7437</strain>
    </source>
</reference>
<feature type="region of interest" description="Disordered" evidence="1">
    <location>
        <begin position="198"/>
        <end position="224"/>
    </location>
</feature>
<accession>K9XUD0</accession>
<feature type="chain" id="PRO_5003938541" evidence="2">
    <location>
        <begin position="31"/>
        <end position="350"/>
    </location>
</feature>
<feature type="signal peptide" evidence="2">
    <location>
        <begin position="1"/>
        <end position="30"/>
    </location>
</feature>
<feature type="compositionally biased region" description="Low complexity" evidence="1">
    <location>
        <begin position="198"/>
        <end position="215"/>
    </location>
</feature>